<gene>
    <name evidence="1" type="ORF">Amon02_000144400</name>
</gene>
<protein>
    <submittedName>
        <fullName evidence="1">Unnamed protein product</fullName>
    </submittedName>
</protein>
<organism evidence="1 2">
    <name type="scientific">Ambrosiozyma monospora</name>
    <name type="common">Yeast</name>
    <name type="synonym">Endomycopsis monosporus</name>
    <dbReference type="NCBI Taxonomy" id="43982"/>
    <lineage>
        <taxon>Eukaryota</taxon>
        <taxon>Fungi</taxon>
        <taxon>Dikarya</taxon>
        <taxon>Ascomycota</taxon>
        <taxon>Saccharomycotina</taxon>
        <taxon>Pichiomycetes</taxon>
        <taxon>Pichiales</taxon>
        <taxon>Pichiaceae</taxon>
        <taxon>Ambrosiozyma</taxon>
    </lineage>
</organism>
<keyword evidence="2" id="KW-1185">Reference proteome</keyword>
<proteinExistence type="predicted"/>
<sequence>MTKNINTRTVGIIDLTERDSLIIDLLPSNETRSSIARELIRAYELNSPTKHPNVQLIPYYQTTASHLTKFHSPQYIEELLKERDWSEHLNPLSKTQTKTLSKLQTQHGLDIQTRPKNTHKHVDPDDSDEEVEDELSKFGLKFDCPVFPFLNRYIELTAGTSLAAANWLLKQHKAAEPESQQSTTDTPELQKDTIQDKNELQTPSSPTEQQPEESKQPQLQQKQKQSIAINWTGG</sequence>
<accession>A0ACB5SUN0</accession>
<evidence type="ECO:0000313" key="1">
    <source>
        <dbReference type="EMBL" id="GME73538.1"/>
    </source>
</evidence>
<dbReference type="EMBL" id="BSXS01000696">
    <property type="protein sequence ID" value="GME73538.1"/>
    <property type="molecule type" value="Genomic_DNA"/>
</dbReference>
<reference evidence="1" key="1">
    <citation type="submission" date="2023-04" db="EMBL/GenBank/DDBJ databases">
        <title>Ambrosiozyma monospora NBRC 10751.</title>
        <authorList>
            <person name="Ichikawa N."/>
            <person name="Sato H."/>
            <person name="Tonouchi N."/>
        </authorList>
    </citation>
    <scope>NUCLEOTIDE SEQUENCE</scope>
    <source>
        <strain evidence="1">NBRC 10751</strain>
    </source>
</reference>
<name>A0ACB5SUN0_AMBMO</name>
<evidence type="ECO:0000313" key="2">
    <source>
        <dbReference type="Proteomes" id="UP001165064"/>
    </source>
</evidence>
<comment type="caution">
    <text evidence="1">The sequence shown here is derived from an EMBL/GenBank/DDBJ whole genome shotgun (WGS) entry which is preliminary data.</text>
</comment>
<dbReference type="Proteomes" id="UP001165064">
    <property type="component" value="Unassembled WGS sequence"/>
</dbReference>